<proteinExistence type="predicted"/>
<dbReference type="GeneID" id="34946103"/>
<dbReference type="KEGG" id="ota:OT_ostta09g01010"/>
<dbReference type="InParanoid" id="A0A090M444"/>
<sequence length="86" mass="9268">MFALASSAAAVRVTVPVNSKRSVVARAGFKDSVAGKSNWNSYEGADEKLLSPEELKAKNAEEEKKIQARRAEAAKKMEAERKAAGM</sequence>
<dbReference type="AlphaFoldDB" id="A0A090M444"/>
<feature type="region of interest" description="Disordered" evidence="1">
    <location>
        <begin position="53"/>
        <end position="86"/>
    </location>
</feature>
<dbReference type="OrthoDB" id="10450613at2759"/>
<comment type="caution">
    <text evidence="2">The sequence shown here is derived from an EMBL/GenBank/DDBJ whole genome shotgun (WGS) entry which is preliminary data.</text>
</comment>
<dbReference type="RefSeq" id="XP_022839572.1">
    <property type="nucleotide sequence ID" value="XM_022983294.1"/>
</dbReference>
<protein>
    <submittedName>
        <fullName evidence="2">Unnamed product</fullName>
    </submittedName>
</protein>
<organism evidence="2 3">
    <name type="scientific">Ostreococcus tauri</name>
    <name type="common">Marine green alga</name>
    <dbReference type="NCBI Taxonomy" id="70448"/>
    <lineage>
        <taxon>Eukaryota</taxon>
        <taxon>Viridiplantae</taxon>
        <taxon>Chlorophyta</taxon>
        <taxon>Mamiellophyceae</taxon>
        <taxon>Mamiellales</taxon>
        <taxon>Bathycoccaceae</taxon>
        <taxon>Ostreococcus</taxon>
    </lineage>
</organism>
<evidence type="ECO:0000256" key="1">
    <source>
        <dbReference type="SAM" id="MobiDB-lite"/>
    </source>
</evidence>
<evidence type="ECO:0000313" key="2">
    <source>
        <dbReference type="EMBL" id="CEF98971.1"/>
    </source>
</evidence>
<name>A0A090M444_OSTTA</name>
<reference evidence="2 3" key="2">
    <citation type="journal article" date="2014" name="BMC Genomics">
        <title>An improved genome of the model marine alga Ostreococcus tauri unfolds by assessing Illumina de novo assemblies.</title>
        <authorList>
            <person name="Blanc-Mathieu R."/>
            <person name="Verhelst B."/>
            <person name="Derelle E."/>
            <person name="Rombauts S."/>
            <person name="Bouget F.Y."/>
            <person name="Carre I."/>
            <person name="Chateau A."/>
            <person name="Eyre-Walker A."/>
            <person name="Grimsley N."/>
            <person name="Moreau H."/>
            <person name="Piegu B."/>
            <person name="Rivals E."/>
            <person name="Schackwitz W."/>
            <person name="Van de Peer Y."/>
            <person name="Piganeau G."/>
        </authorList>
    </citation>
    <scope>NUCLEOTIDE SEQUENCE [LARGE SCALE GENOMIC DNA]</scope>
    <source>
        <strain evidence="3">OTTH 0595 / CCAP 157/2 / RCC745</strain>
    </source>
</reference>
<keyword evidence="3" id="KW-1185">Reference proteome</keyword>
<evidence type="ECO:0000313" key="3">
    <source>
        <dbReference type="Proteomes" id="UP000009170"/>
    </source>
</evidence>
<dbReference type="EMBL" id="CAID01000009">
    <property type="protein sequence ID" value="CEF98971.1"/>
    <property type="molecule type" value="Genomic_DNA"/>
</dbReference>
<accession>A0A090M444</accession>
<dbReference type="Proteomes" id="UP000009170">
    <property type="component" value="Unassembled WGS sequence"/>
</dbReference>
<gene>
    <name evidence="2" type="ORF">OT_ostta09g01010</name>
</gene>
<reference evidence="3" key="1">
    <citation type="journal article" date="2006" name="Proc. Natl. Acad. Sci. U.S.A.">
        <title>Genome analysis of the smallest free-living eukaryote Ostreococcus tauri unveils many unique features.</title>
        <authorList>
            <person name="Derelle E."/>
            <person name="Ferraz C."/>
            <person name="Rombauts S."/>
            <person name="Rouze P."/>
            <person name="Worden A.Z."/>
            <person name="Robbens S."/>
            <person name="Partensky F."/>
            <person name="Degroeve S."/>
            <person name="Echeynie S."/>
            <person name="Cooke R."/>
            <person name="Saeys Y."/>
            <person name="Wuyts J."/>
            <person name="Jabbari K."/>
            <person name="Bowler C."/>
            <person name="Panaud O."/>
            <person name="Piegu B."/>
            <person name="Ball S.G."/>
            <person name="Ral J.-P."/>
            <person name="Bouget F.-Y."/>
            <person name="Piganeau G."/>
            <person name="De Baets B."/>
            <person name="Picard A."/>
            <person name="Delseny M."/>
            <person name="Demaille J."/>
            <person name="Van de Peer Y."/>
            <person name="Moreau H."/>
        </authorList>
    </citation>
    <scope>NUCLEOTIDE SEQUENCE [LARGE SCALE GENOMIC DNA]</scope>
    <source>
        <strain evidence="3">OTTH 0595 / CCAP 157/2 / RCC745</strain>
    </source>
</reference>